<gene>
    <name evidence="1" type="ORF">LCGC14_1469350</name>
</gene>
<evidence type="ECO:0008006" key="2">
    <source>
        <dbReference type="Google" id="ProtNLM"/>
    </source>
</evidence>
<feature type="non-terminal residue" evidence="1">
    <location>
        <position position="1"/>
    </location>
</feature>
<proteinExistence type="predicted"/>
<organism evidence="1">
    <name type="scientific">marine sediment metagenome</name>
    <dbReference type="NCBI Taxonomy" id="412755"/>
    <lineage>
        <taxon>unclassified sequences</taxon>
        <taxon>metagenomes</taxon>
        <taxon>ecological metagenomes</taxon>
    </lineage>
</organism>
<accession>A0A0F9JCT8</accession>
<sequence length="117" mass="13372">NDEVVELVDQFNVSMKLSNSGMSYTKRVKESATLFFAGNPKARFKFVIMNEGDIKEVQAIQERFNIPAGKILLMPEGRTEEEIKEHAKIVVDTCMSNGYTFCNRLHIWLWGGEAREV</sequence>
<evidence type="ECO:0000313" key="1">
    <source>
        <dbReference type="EMBL" id="KKM67619.1"/>
    </source>
</evidence>
<comment type="caution">
    <text evidence="1">The sequence shown here is derived from an EMBL/GenBank/DDBJ whole genome shotgun (WGS) entry which is preliminary data.</text>
</comment>
<dbReference type="AlphaFoldDB" id="A0A0F9JCT8"/>
<reference evidence="1" key="1">
    <citation type="journal article" date="2015" name="Nature">
        <title>Complex archaea that bridge the gap between prokaryotes and eukaryotes.</title>
        <authorList>
            <person name="Spang A."/>
            <person name="Saw J.H."/>
            <person name="Jorgensen S.L."/>
            <person name="Zaremba-Niedzwiedzka K."/>
            <person name="Martijn J."/>
            <person name="Lind A.E."/>
            <person name="van Eijk R."/>
            <person name="Schleper C."/>
            <person name="Guy L."/>
            <person name="Ettema T.J."/>
        </authorList>
    </citation>
    <scope>NUCLEOTIDE SEQUENCE</scope>
</reference>
<name>A0A0F9JCT8_9ZZZZ</name>
<protein>
    <recommendedName>
        <fullName evidence="2">Radical SAM protein</fullName>
    </recommendedName>
</protein>
<dbReference type="EMBL" id="LAZR01010317">
    <property type="protein sequence ID" value="KKM67619.1"/>
    <property type="molecule type" value="Genomic_DNA"/>
</dbReference>